<keyword evidence="2" id="KW-0732">Signal</keyword>
<dbReference type="KEGG" id="ssl:SS1G_06100"/>
<evidence type="ECO:0008006" key="5">
    <source>
        <dbReference type="Google" id="ProtNLM"/>
    </source>
</evidence>
<evidence type="ECO:0000256" key="1">
    <source>
        <dbReference type="SAM" id="MobiDB-lite"/>
    </source>
</evidence>
<dbReference type="AlphaFoldDB" id="A7ELA3"/>
<evidence type="ECO:0000313" key="4">
    <source>
        <dbReference type="Proteomes" id="UP000001312"/>
    </source>
</evidence>
<gene>
    <name evidence="3" type="ORF">SS1G_06100</name>
</gene>
<evidence type="ECO:0000313" key="3">
    <source>
        <dbReference type="EMBL" id="EDO03619.1"/>
    </source>
</evidence>
<feature type="chain" id="PRO_5002708432" description="Transmembrane protein" evidence="2">
    <location>
        <begin position="27"/>
        <end position="100"/>
    </location>
</feature>
<dbReference type="InParanoid" id="A7ELA3"/>
<dbReference type="HOGENOM" id="CLU_2320084_0_0_1"/>
<protein>
    <recommendedName>
        <fullName evidence="5">Transmembrane protein</fullName>
    </recommendedName>
</protein>
<reference evidence="4" key="1">
    <citation type="journal article" date="2011" name="PLoS Genet.">
        <title>Genomic analysis of the necrotrophic fungal pathogens Sclerotinia sclerotiorum and Botrytis cinerea.</title>
        <authorList>
            <person name="Amselem J."/>
            <person name="Cuomo C.A."/>
            <person name="van Kan J.A."/>
            <person name="Viaud M."/>
            <person name="Benito E.P."/>
            <person name="Couloux A."/>
            <person name="Coutinho P.M."/>
            <person name="de Vries R.P."/>
            <person name="Dyer P.S."/>
            <person name="Fillinger S."/>
            <person name="Fournier E."/>
            <person name="Gout L."/>
            <person name="Hahn M."/>
            <person name="Kohn L."/>
            <person name="Lapalu N."/>
            <person name="Plummer K.M."/>
            <person name="Pradier J.M."/>
            <person name="Quevillon E."/>
            <person name="Sharon A."/>
            <person name="Simon A."/>
            <person name="ten Have A."/>
            <person name="Tudzynski B."/>
            <person name="Tudzynski P."/>
            <person name="Wincker P."/>
            <person name="Andrew M."/>
            <person name="Anthouard V."/>
            <person name="Beever R.E."/>
            <person name="Beffa R."/>
            <person name="Benoit I."/>
            <person name="Bouzid O."/>
            <person name="Brault B."/>
            <person name="Chen Z."/>
            <person name="Choquer M."/>
            <person name="Collemare J."/>
            <person name="Cotton P."/>
            <person name="Danchin E.G."/>
            <person name="Da Silva C."/>
            <person name="Gautier A."/>
            <person name="Giraud C."/>
            <person name="Giraud T."/>
            <person name="Gonzalez C."/>
            <person name="Grossetete S."/>
            <person name="Guldener U."/>
            <person name="Henrissat B."/>
            <person name="Howlett B.J."/>
            <person name="Kodira C."/>
            <person name="Kretschmer M."/>
            <person name="Lappartient A."/>
            <person name="Leroch M."/>
            <person name="Levis C."/>
            <person name="Mauceli E."/>
            <person name="Neuveglise C."/>
            <person name="Oeser B."/>
            <person name="Pearson M."/>
            <person name="Poulain J."/>
            <person name="Poussereau N."/>
            <person name="Quesneville H."/>
            <person name="Rascle C."/>
            <person name="Schumacher J."/>
            <person name="Segurens B."/>
            <person name="Sexton A."/>
            <person name="Silva E."/>
            <person name="Sirven C."/>
            <person name="Soanes D.M."/>
            <person name="Talbot N.J."/>
            <person name="Templeton M."/>
            <person name="Yandava C."/>
            <person name="Yarden O."/>
            <person name="Zeng Q."/>
            <person name="Rollins J.A."/>
            <person name="Lebrun M.H."/>
            <person name="Dickman M."/>
        </authorList>
    </citation>
    <scope>NUCLEOTIDE SEQUENCE [LARGE SCALE GENOMIC DNA]</scope>
    <source>
        <strain evidence="4">ATCC 18683 / 1980 / Ss-1</strain>
    </source>
</reference>
<feature type="compositionally biased region" description="Low complexity" evidence="1">
    <location>
        <begin position="43"/>
        <end position="57"/>
    </location>
</feature>
<organism evidence="3 4">
    <name type="scientific">Sclerotinia sclerotiorum (strain ATCC 18683 / 1980 / Ss-1)</name>
    <name type="common">White mold</name>
    <name type="synonym">Whetzelinia sclerotiorum</name>
    <dbReference type="NCBI Taxonomy" id="665079"/>
    <lineage>
        <taxon>Eukaryota</taxon>
        <taxon>Fungi</taxon>
        <taxon>Dikarya</taxon>
        <taxon>Ascomycota</taxon>
        <taxon>Pezizomycotina</taxon>
        <taxon>Leotiomycetes</taxon>
        <taxon>Helotiales</taxon>
        <taxon>Sclerotiniaceae</taxon>
        <taxon>Sclerotinia</taxon>
    </lineage>
</organism>
<feature type="region of interest" description="Disordered" evidence="1">
    <location>
        <begin position="31"/>
        <end position="61"/>
    </location>
</feature>
<sequence>MARTNLPVVFLAILTFLLIFSIQVQAQIQTPAQTSEQSPVHNSTSTRRPTNTRTSVTLTDSGGFATGTSTINAGENINVGVAPRVVMGGFAVVSGWVLVG</sequence>
<evidence type="ECO:0000256" key="2">
    <source>
        <dbReference type="SAM" id="SignalP"/>
    </source>
</evidence>
<feature type="signal peptide" evidence="2">
    <location>
        <begin position="1"/>
        <end position="26"/>
    </location>
</feature>
<dbReference type="RefSeq" id="XP_001593178.1">
    <property type="nucleotide sequence ID" value="XM_001593128.1"/>
</dbReference>
<name>A7ELA3_SCLS1</name>
<dbReference type="OMA" id="IFSIQVQ"/>
<proteinExistence type="predicted"/>
<dbReference type="Proteomes" id="UP000001312">
    <property type="component" value="Unassembled WGS sequence"/>
</dbReference>
<accession>A7ELA3</accession>
<dbReference type="GeneID" id="5489092"/>
<keyword evidence="4" id="KW-1185">Reference proteome</keyword>
<dbReference type="EMBL" id="CH476627">
    <property type="protein sequence ID" value="EDO03619.1"/>
    <property type="molecule type" value="Genomic_DNA"/>
</dbReference>
<feature type="compositionally biased region" description="Polar residues" evidence="1">
    <location>
        <begin position="31"/>
        <end position="42"/>
    </location>
</feature>